<keyword evidence="2 12" id="KW-0639">Primosome</keyword>
<proteinExistence type="inferred from homology"/>
<comment type="cofactor">
    <cofactor evidence="12 13 14">
        <name>Zn(2+)</name>
        <dbReference type="ChEBI" id="CHEBI:29105"/>
    </cofactor>
    <text evidence="12 13 14">Binds 1 zinc ion per monomer.</text>
</comment>
<comment type="domain">
    <text evidence="12">Contains an N-terminal zinc-binding domain, a central core domain that contains the primase activity, and a C-terminal DnaB-binding domain.</text>
</comment>
<dbReference type="GO" id="GO:0003677">
    <property type="term" value="F:DNA binding"/>
    <property type="evidence" value="ECO:0007669"/>
    <property type="project" value="UniProtKB-KW"/>
</dbReference>
<dbReference type="PANTHER" id="PTHR30313:SF2">
    <property type="entry name" value="DNA PRIMASE"/>
    <property type="match status" value="1"/>
</dbReference>
<dbReference type="InterPro" id="IPR013264">
    <property type="entry name" value="DNAG_N"/>
</dbReference>
<dbReference type="InterPro" id="IPR036977">
    <property type="entry name" value="DNA_primase_Znf_CHC2"/>
</dbReference>
<reference evidence="18" key="1">
    <citation type="submission" date="2020-04" db="EMBL/GenBank/DDBJ databases">
        <title>Deep metagenomics examines the oral microbiome during advanced dental caries in children, revealing novel taxa and co-occurrences with host molecules.</title>
        <authorList>
            <person name="Baker J.L."/>
            <person name="Morton J.T."/>
            <person name="Dinis M."/>
            <person name="Alvarez R."/>
            <person name="Tran N.C."/>
            <person name="Knight R."/>
            <person name="Edlund A."/>
        </authorList>
    </citation>
    <scope>NUCLEOTIDE SEQUENCE</scope>
    <source>
        <strain evidence="18">JCVI_34_bin.1</strain>
    </source>
</reference>
<keyword evidence="7 12" id="KW-0863">Zinc-finger</keyword>
<dbReference type="SMART" id="SM00400">
    <property type="entry name" value="ZnF_CHCC"/>
    <property type="match status" value="1"/>
</dbReference>
<keyword evidence="8 12" id="KW-0862">Zinc</keyword>
<gene>
    <name evidence="12" type="primary">dnaG</name>
    <name evidence="18" type="ORF">HXK21_02795</name>
</gene>
<evidence type="ECO:0000256" key="10">
    <source>
        <dbReference type="ARBA" id="ARBA00023125"/>
    </source>
</evidence>
<dbReference type="EMBL" id="JABZGR010000005">
    <property type="protein sequence ID" value="MBF0969958.1"/>
    <property type="molecule type" value="Genomic_DNA"/>
</dbReference>
<dbReference type="FunFam" id="3.40.1360.10:FF:000002">
    <property type="entry name" value="DNA primase"/>
    <property type="match status" value="1"/>
</dbReference>
<dbReference type="GO" id="GO:0006269">
    <property type="term" value="P:DNA replication, synthesis of primer"/>
    <property type="evidence" value="ECO:0007669"/>
    <property type="project" value="UniProtKB-UniRule"/>
</dbReference>
<dbReference type="InterPro" id="IPR002694">
    <property type="entry name" value="Znf_CHC2"/>
</dbReference>
<dbReference type="FunFam" id="3.90.580.10:FF:000001">
    <property type="entry name" value="DNA primase"/>
    <property type="match status" value="1"/>
</dbReference>
<feature type="domain" description="Toprim" evidence="17">
    <location>
        <begin position="260"/>
        <end position="341"/>
    </location>
</feature>
<organism evidence="18 19">
    <name type="scientific">Alloprevotella tannerae</name>
    <dbReference type="NCBI Taxonomy" id="76122"/>
    <lineage>
        <taxon>Bacteria</taxon>
        <taxon>Pseudomonadati</taxon>
        <taxon>Bacteroidota</taxon>
        <taxon>Bacteroidia</taxon>
        <taxon>Bacteroidales</taxon>
        <taxon>Prevotellaceae</taxon>
        <taxon>Alloprevotella</taxon>
    </lineage>
</organism>
<dbReference type="GO" id="GO:0000428">
    <property type="term" value="C:DNA-directed RNA polymerase complex"/>
    <property type="evidence" value="ECO:0007669"/>
    <property type="project" value="UniProtKB-KW"/>
</dbReference>
<dbReference type="NCBIfam" id="TIGR01391">
    <property type="entry name" value="dnaG"/>
    <property type="match status" value="1"/>
</dbReference>
<comment type="subunit">
    <text evidence="12">Monomer. Interacts with DnaB.</text>
</comment>
<feature type="zinc finger region" description="CHC2-type" evidence="12 14">
    <location>
        <begin position="37"/>
        <end position="61"/>
    </location>
</feature>
<dbReference type="EC" id="2.7.7.101" evidence="12"/>
<sequence>MIDRQTIQRVMDAADIVDVVKDYVTLRKAGVNLKGLCPFHNEKTPSFVVSPTKQLCKCFGCGKGGNAVHFLMEIEQLTYPEAIKTLAKKYGIEVKEKELSAEEQKSISMRESMLVLNEWACSYFSNLLHESKDGQAIGLSYLRQRGLRDDIIQKFHLGYSSPSRDALAQTALSKGYSKDLLVQTGLCFETDNHQLRDRYHDRIIFPIHSVSGRVIGFGGRIMQQNKNVGKYINSPESVIYDKSRELYGLYFAKKAIVKEDACYLVEGYMDVIAMHQSGIENVVASSGTSLTEGQIRLLHRFTSNIVVLYDGDAAGIHASLRGIDLLLKEGLNIKVLTLPNGEDPDSFARKHSAESFRAYLQAEAVDFIRFKAAMLIKETADDPIKRSESVSDIIRSIAIVPNGITRQTYARECAKLMDIDEQLILSEAAKIRKEERIKGTDRQQNNAGSPQKTTSIAESINTLTLKAGEEQERALIREIICVGEQKLRFANKHGETEEKSIITFIAEDLVADNIKLQNPLHQKIIDEAQKEVAQKDFVARDYFINHPDADINALAMQLTTASEKLTKAEIEHEKGLQETVVHILLEYKYRFFKNELKKIEEEMTKLMQAKDYENCRNLMEQHKIYAEILKSLGNAVGGIVIQPF</sequence>
<keyword evidence="6 12" id="KW-0479">Metal-binding</keyword>
<evidence type="ECO:0000256" key="16">
    <source>
        <dbReference type="SAM" id="MobiDB-lite"/>
    </source>
</evidence>
<dbReference type="Gene3D" id="3.90.580.10">
    <property type="entry name" value="Zinc finger, CHC2-type domain"/>
    <property type="match status" value="1"/>
</dbReference>
<dbReference type="PIRSF" id="PIRSF002811">
    <property type="entry name" value="DnaG"/>
    <property type="match status" value="1"/>
</dbReference>
<evidence type="ECO:0000313" key="19">
    <source>
        <dbReference type="Proteomes" id="UP000704068"/>
    </source>
</evidence>
<dbReference type="Pfam" id="PF08275">
    <property type="entry name" value="DNAG_N"/>
    <property type="match status" value="1"/>
</dbReference>
<evidence type="ECO:0000256" key="7">
    <source>
        <dbReference type="ARBA" id="ARBA00022771"/>
    </source>
</evidence>
<evidence type="ECO:0000256" key="6">
    <source>
        <dbReference type="ARBA" id="ARBA00022723"/>
    </source>
</evidence>
<keyword evidence="9" id="KW-0460">Magnesium</keyword>
<dbReference type="CDD" id="cd03364">
    <property type="entry name" value="TOPRIM_DnaG_primases"/>
    <property type="match status" value="1"/>
</dbReference>
<dbReference type="Pfam" id="PF13155">
    <property type="entry name" value="Toprim_2"/>
    <property type="match status" value="1"/>
</dbReference>
<dbReference type="GO" id="GO:0003899">
    <property type="term" value="F:DNA-directed RNA polymerase activity"/>
    <property type="evidence" value="ECO:0007669"/>
    <property type="project" value="UniProtKB-UniRule"/>
</dbReference>
<dbReference type="AlphaFoldDB" id="A0A929WZM5"/>
<dbReference type="InterPro" id="IPR006171">
    <property type="entry name" value="TOPRIM_dom"/>
</dbReference>
<accession>A0A929WZM5</accession>
<dbReference type="InterPro" id="IPR050219">
    <property type="entry name" value="DnaG_primase"/>
</dbReference>
<evidence type="ECO:0000256" key="8">
    <source>
        <dbReference type="ARBA" id="ARBA00022833"/>
    </source>
</evidence>
<dbReference type="SUPFAM" id="SSF56731">
    <property type="entry name" value="DNA primase core"/>
    <property type="match status" value="1"/>
</dbReference>
<evidence type="ECO:0000256" key="14">
    <source>
        <dbReference type="PIRSR" id="PIRSR002811-1"/>
    </source>
</evidence>
<dbReference type="InterPro" id="IPR037068">
    <property type="entry name" value="DNA_primase_core_N_sf"/>
</dbReference>
<dbReference type="InterPro" id="IPR006295">
    <property type="entry name" value="DNA_primase_DnaG"/>
</dbReference>
<dbReference type="SUPFAM" id="SSF57783">
    <property type="entry name" value="Zinc beta-ribbon"/>
    <property type="match status" value="1"/>
</dbReference>
<comment type="caution">
    <text evidence="18">The sequence shown here is derived from an EMBL/GenBank/DDBJ whole genome shotgun (WGS) entry which is preliminary data.</text>
</comment>
<dbReference type="GO" id="GO:0008270">
    <property type="term" value="F:zinc ion binding"/>
    <property type="evidence" value="ECO:0007669"/>
    <property type="project" value="UniProtKB-UniRule"/>
</dbReference>
<dbReference type="InterPro" id="IPR034151">
    <property type="entry name" value="TOPRIM_DnaG_bac"/>
</dbReference>
<keyword evidence="15" id="KW-0175">Coiled coil</keyword>
<dbReference type="RefSeq" id="WP_303763141.1">
    <property type="nucleotide sequence ID" value="NZ_JABZGR010000005.1"/>
</dbReference>
<keyword evidence="10 12" id="KW-0238">DNA-binding</keyword>
<name>A0A929WZM5_9BACT</name>
<dbReference type="PANTHER" id="PTHR30313">
    <property type="entry name" value="DNA PRIMASE"/>
    <property type="match status" value="1"/>
</dbReference>
<keyword evidence="4 12" id="KW-0548">Nucleotidyltransferase</keyword>
<evidence type="ECO:0000313" key="18">
    <source>
        <dbReference type="EMBL" id="MBF0969958.1"/>
    </source>
</evidence>
<evidence type="ECO:0000256" key="5">
    <source>
        <dbReference type="ARBA" id="ARBA00022705"/>
    </source>
</evidence>
<comment type="catalytic activity">
    <reaction evidence="12">
        <text>ssDNA + n NTP = ssDNA/pppN(pN)n-1 hybrid + (n-1) diphosphate.</text>
        <dbReference type="EC" id="2.7.7.101"/>
    </reaction>
</comment>
<feature type="coiled-coil region" evidence="15">
    <location>
        <begin position="551"/>
        <end position="609"/>
    </location>
</feature>
<comment type="function">
    <text evidence="12 13">RNA polymerase that catalyzes the synthesis of short RNA molecules used as primers for DNA polymerase during DNA replication.</text>
</comment>
<evidence type="ECO:0000256" key="1">
    <source>
        <dbReference type="ARBA" id="ARBA00022478"/>
    </source>
</evidence>
<keyword evidence="11 12" id="KW-0804">Transcription</keyword>
<dbReference type="InterPro" id="IPR030846">
    <property type="entry name" value="DnaG_bac"/>
</dbReference>
<evidence type="ECO:0000256" key="3">
    <source>
        <dbReference type="ARBA" id="ARBA00022679"/>
    </source>
</evidence>
<evidence type="ECO:0000256" key="15">
    <source>
        <dbReference type="SAM" id="Coils"/>
    </source>
</evidence>
<dbReference type="PROSITE" id="PS50880">
    <property type="entry name" value="TOPRIM"/>
    <property type="match status" value="1"/>
</dbReference>
<dbReference type="Gene3D" id="3.90.980.10">
    <property type="entry name" value="DNA primase, catalytic core, N-terminal domain"/>
    <property type="match status" value="1"/>
</dbReference>
<dbReference type="GO" id="GO:1990077">
    <property type="term" value="C:primosome complex"/>
    <property type="evidence" value="ECO:0007669"/>
    <property type="project" value="UniProtKB-KW"/>
</dbReference>
<keyword evidence="3 12" id="KW-0808">Transferase</keyword>
<evidence type="ECO:0000256" key="12">
    <source>
        <dbReference type="HAMAP-Rule" id="MF_00974"/>
    </source>
</evidence>
<protein>
    <recommendedName>
        <fullName evidence="12 13">DNA primase</fullName>
        <ecNumber evidence="12">2.7.7.101</ecNumber>
    </recommendedName>
</protein>
<feature type="region of interest" description="Disordered" evidence="16">
    <location>
        <begin position="435"/>
        <end position="455"/>
    </location>
</feature>
<dbReference type="Pfam" id="PF01807">
    <property type="entry name" value="Zn_ribbon_DnaG"/>
    <property type="match status" value="1"/>
</dbReference>
<dbReference type="HAMAP" id="MF_00974">
    <property type="entry name" value="DNA_primase_DnaG"/>
    <property type="match status" value="1"/>
</dbReference>
<dbReference type="SMART" id="SM00493">
    <property type="entry name" value="TOPRIM"/>
    <property type="match status" value="1"/>
</dbReference>
<dbReference type="GO" id="GO:0005737">
    <property type="term" value="C:cytoplasm"/>
    <property type="evidence" value="ECO:0007669"/>
    <property type="project" value="TreeGrafter"/>
</dbReference>
<evidence type="ECO:0000256" key="11">
    <source>
        <dbReference type="ARBA" id="ARBA00023163"/>
    </source>
</evidence>
<evidence type="ECO:0000256" key="13">
    <source>
        <dbReference type="PIRNR" id="PIRNR002811"/>
    </source>
</evidence>
<evidence type="ECO:0000259" key="17">
    <source>
        <dbReference type="PROSITE" id="PS50880"/>
    </source>
</evidence>
<evidence type="ECO:0000256" key="2">
    <source>
        <dbReference type="ARBA" id="ARBA00022515"/>
    </source>
</evidence>
<dbReference type="Gene3D" id="3.40.1360.10">
    <property type="match status" value="1"/>
</dbReference>
<keyword evidence="1 12" id="KW-0240">DNA-directed RNA polymerase</keyword>
<keyword evidence="5 12" id="KW-0235">DNA replication</keyword>
<evidence type="ECO:0000256" key="4">
    <source>
        <dbReference type="ARBA" id="ARBA00022695"/>
    </source>
</evidence>
<comment type="similarity">
    <text evidence="12 13">Belongs to the DnaG primase family.</text>
</comment>
<feature type="compositionally biased region" description="Polar residues" evidence="16">
    <location>
        <begin position="442"/>
        <end position="455"/>
    </location>
</feature>
<evidence type="ECO:0000256" key="9">
    <source>
        <dbReference type="ARBA" id="ARBA00022842"/>
    </source>
</evidence>
<dbReference type="Proteomes" id="UP000704068">
    <property type="component" value="Unassembled WGS sequence"/>
</dbReference>